<accession>A0A5J4S3M4</accession>
<name>A0A5J4S3M4_9ZZZZ</name>
<gene>
    <name evidence="1" type="ORF">EZS27_011753</name>
</gene>
<sequence length="140" mass="16230">MVNQNDIVKVDIDDSFFSKGLEYALISWTSTFNRMGKPNPYSRLQKIILGIIAEKAFEGFLTKNNIDYETNGKTKWYEIDRYDIGIGGFAIDVKANFLDLNSPFIRSKQQNHLFDNKESWFLKCHALVPLDQFNPGKNKR</sequence>
<organism evidence="1">
    <name type="scientific">termite gut metagenome</name>
    <dbReference type="NCBI Taxonomy" id="433724"/>
    <lineage>
        <taxon>unclassified sequences</taxon>
        <taxon>metagenomes</taxon>
        <taxon>organismal metagenomes</taxon>
    </lineage>
</organism>
<proteinExistence type="predicted"/>
<reference evidence="1" key="1">
    <citation type="submission" date="2019-03" db="EMBL/GenBank/DDBJ databases">
        <title>Single cell metagenomics reveals metabolic interactions within the superorganism composed of flagellate Streblomastix strix and complex community of Bacteroidetes bacteria on its surface.</title>
        <authorList>
            <person name="Treitli S.C."/>
            <person name="Kolisko M."/>
            <person name="Husnik F."/>
            <person name="Keeling P."/>
            <person name="Hampl V."/>
        </authorList>
    </citation>
    <scope>NUCLEOTIDE SEQUENCE</scope>
    <source>
        <strain evidence="1">STM</strain>
    </source>
</reference>
<dbReference type="AlphaFoldDB" id="A0A5J4S3M4"/>
<protein>
    <submittedName>
        <fullName evidence="1">Uncharacterized protein</fullName>
    </submittedName>
</protein>
<comment type="caution">
    <text evidence="1">The sequence shown here is derived from an EMBL/GenBank/DDBJ whole genome shotgun (WGS) entry which is preliminary data.</text>
</comment>
<dbReference type="EMBL" id="SNRY01000464">
    <property type="protein sequence ID" value="KAA6340378.1"/>
    <property type="molecule type" value="Genomic_DNA"/>
</dbReference>
<evidence type="ECO:0000313" key="1">
    <source>
        <dbReference type="EMBL" id="KAA6340378.1"/>
    </source>
</evidence>